<gene>
    <name evidence="1" type="ORF">SERLADRAFT_434527</name>
</gene>
<dbReference type="EMBL" id="GL945430">
    <property type="protein sequence ID" value="EGO28606.1"/>
    <property type="molecule type" value="Genomic_DNA"/>
</dbReference>
<evidence type="ECO:0008006" key="2">
    <source>
        <dbReference type="Google" id="ProtNLM"/>
    </source>
</evidence>
<dbReference type="Proteomes" id="UP000008064">
    <property type="component" value="Unassembled WGS sequence"/>
</dbReference>
<dbReference type="OrthoDB" id="2661576at2759"/>
<sequence>MQSALFMSASKPSTCPQGYVLQNQVTHARFLPVEATHSFTYPTVSMLLSVRALEEHSLDLVYGCLFGYGRVWGTITGLRPRGYLQPSHSRRTILDKLLHVLSSRGYDRGLFEDAWMMTMPSFFGFEGINPLTVYFCYKRSAELWVVVLEVHNTFGESHVYLLEIGKDEETTPTKGFDHEWKAIPRMFHVSPFNDRSGHYTVSIKSPSHPPCSSISHPKNSPPRPCVRIHFHAALEPAPDTDQDQGHSLESCGPLKLTALLRPTSSSPLTTPNLLRTLCSMPFTLLLSMPRILYQAYILHYRKRLDVFIRPEPYPVNRTSVSGDDIPLEGGMKWQDEGLLEVYAKKRVCSYLGRRADETSITITLVSANPSILPVVLAPSFQKNNSEACGLCRHITIHFLSSRFYTICLMSPSAKHALLLGNKSEHLFMTSSAELFEELFSSHLVRGLTVSHIQPLSRLLRLSQHVRTQPLPPVLTSPGLSFSAVHPIDAHLTSSYSRCVNLAVICANLALEYLEMRLYQVVRARIVRGNEPWLKWERARRVFVEGRISTTEDSAACDSIPRTM</sequence>
<dbReference type="RefSeq" id="XP_007314805.1">
    <property type="nucleotide sequence ID" value="XM_007314743.1"/>
</dbReference>
<dbReference type="Pfam" id="PF07103">
    <property type="entry name" value="DUF1365"/>
    <property type="match status" value="1"/>
</dbReference>
<dbReference type="InterPro" id="IPR010775">
    <property type="entry name" value="DUF1365"/>
</dbReference>
<dbReference type="GeneID" id="18814404"/>
<reference evidence="1" key="1">
    <citation type="submission" date="2011-04" db="EMBL/GenBank/DDBJ databases">
        <title>Evolution of plant cell wall degrading machinery underlies the functional diversity of forest fungi.</title>
        <authorList>
            <consortium name="US DOE Joint Genome Institute (JGI-PGF)"/>
            <person name="Eastwood D.C."/>
            <person name="Floudas D."/>
            <person name="Binder M."/>
            <person name="Majcherczyk A."/>
            <person name="Schneider P."/>
            <person name="Aerts A."/>
            <person name="Asiegbu F.O."/>
            <person name="Baker S.E."/>
            <person name="Barry K."/>
            <person name="Bendiksby M."/>
            <person name="Blumentritt M."/>
            <person name="Coutinho P.M."/>
            <person name="Cullen D."/>
            <person name="Cullen D."/>
            <person name="Gathman A."/>
            <person name="Goodell B."/>
            <person name="Henrissat B."/>
            <person name="Ihrmark K."/>
            <person name="Kauserud H."/>
            <person name="Kohler A."/>
            <person name="LaButti K."/>
            <person name="Lapidus A."/>
            <person name="Lavin J.L."/>
            <person name="Lee Y.-H."/>
            <person name="Lindquist E."/>
            <person name="Lilly W."/>
            <person name="Lucas S."/>
            <person name="Morin E."/>
            <person name="Murat C."/>
            <person name="Oguiza J.A."/>
            <person name="Park J."/>
            <person name="Pisabarro A.G."/>
            <person name="Riley R."/>
            <person name="Rosling A."/>
            <person name="Salamov A."/>
            <person name="Schmidt O."/>
            <person name="Schmutz J."/>
            <person name="Skrede I."/>
            <person name="Stenlid J."/>
            <person name="Wiebenga A."/>
            <person name="Xie X."/>
            <person name="Kues U."/>
            <person name="Hibbett D.S."/>
            <person name="Hoffmeister D."/>
            <person name="Hogberg N."/>
            <person name="Martin F."/>
            <person name="Grigoriev I.V."/>
            <person name="Watkinson S.C."/>
        </authorList>
    </citation>
    <scope>NUCLEOTIDE SEQUENCE</scope>
    <source>
        <strain evidence="1">S7.9</strain>
    </source>
</reference>
<dbReference type="PANTHER" id="PTHR33973">
    <property type="entry name" value="OS07G0153300 PROTEIN"/>
    <property type="match status" value="1"/>
</dbReference>
<dbReference type="HOGENOM" id="CLU_016237_1_0_1"/>
<evidence type="ECO:0000313" key="1">
    <source>
        <dbReference type="EMBL" id="EGO28606.1"/>
    </source>
</evidence>
<dbReference type="PANTHER" id="PTHR33973:SF4">
    <property type="entry name" value="OS07G0153300 PROTEIN"/>
    <property type="match status" value="1"/>
</dbReference>
<accession>F8NLQ4</accession>
<name>F8NLQ4_SERL9</name>
<proteinExistence type="predicted"/>
<organism>
    <name type="scientific">Serpula lacrymans var. lacrymans (strain S7.9)</name>
    <name type="common">Dry rot fungus</name>
    <dbReference type="NCBI Taxonomy" id="578457"/>
    <lineage>
        <taxon>Eukaryota</taxon>
        <taxon>Fungi</taxon>
        <taxon>Dikarya</taxon>
        <taxon>Basidiomycota</taxon>
        <taxon>Agaricomycotina</taxon>
        <taxon>Agaricomycetes</taxon>
        <taxon>Agaricomycetidae</taxon>
        <taxon>Boletales</taxon>
        <taxon>Coniophorineae</taxon>
        <taxon>Serpulaceae</taxon>
        <taxon>Serpula</taxon>
    </lineage>
</organism>
<protein>
    <recommendedName>
        <fullName evidence="2">DUF1365-domain-containing protein</fullName>
    </recommendedName>
</protein>
<dbReference type="KEGG" id="sla:SERLADRAFT_434527"/>
<dbReference type="AlphaFoldDB" id="F8NLQ4"/>